<feature type="transmembrane region" description="Helical" evidence="1">
    <location>
        <begin position="80"/>
        <end position="101"/>
    </location>
</feature>
<evidence type="ECO:0000313" key="2">
    <source>
        <dbReference type="Proteomes" id="UP000887572"/>
    </source>
</evidence>
<reference evidence="3" key="1">
    <citation type="submission" date="2022-11" db="UniProtKB">
        <authorList>
            <consortium name="WormBaseParasite"/>
        </authorList>
    </citation>
    <scope>IDENTIFICATION</scope>
</reference>
<keyword evidence="2" id="KW-1185">Reference proteome</keyword>
<accession>A0A914GZJ9</accession>
<dbReference type="WBParaSite" id="Gr19_v10_g12560.t1">
    <property type="protein sequence ID" value="Gr19_v10_g12560.t1"/>
    <property type="gene ID" value="Gr19_v10_g12560"/>
</dbReference>
<proteinExistence type="predicted"/>
<organism evidence="2 3">
    <name type="scientific">Globodera rostochiensis</name>
    <name type="common">Golden nematode worm</name>
    <name type="synonym">Heterodera rostochiensis</name>
    <dbReference type="NCBI Taxonomy" id="31243"/>
    <lineage>
        <taxon>Eukaryota</taxon>
        <taxon>Metazoa</taxon>
        <taxon>Ecdysozoa</taxon>
        <taxon>Nematoda</taxon>
        <taxon>Chromadorea</taxon>
        <taxon>Rhabditida</taxon>
        <taxon>Tylenchina</taxon>
        <taxon>Tylenchomorpha</taxon>
        <taxon>Tylenchoidea</taxon>
        <taxon>Heteroderidae</taxon>
        <taxon>Heteroderinae</taxon>
        <taxon>Globodera</taxon>
    </lineage>
</organism>
<feature type="transmembrane region" description="Helical" evidence="1">
    <location>
        <begin position="49"/>
        <end position="74"/>
    </location>
</feature>
<evidence type="ECO:0000313" key="3">
    <source>
        <dbReference type="WBParaSite" id="Gr19_v10_g12560.t1"/>
    </source>
</evidence>
<dbReference type="AlphaFoldDB" id="A0A914GZJ9"/>
<keyword evidence="1" id="KW-1133">Transmembrane helix</keyword>
<name>A0A914GZJ9_GLORO</name>
<protein>
    <submittedName>
        <fullName evidence="3">Uncharacterized protein</fullName>
    </submittedName>
</protein>
<sequence>MATYILMNPRKEGKFVTEQRCSCPTSKLYAIKFNKVKCKLMSQSTKNCVIFCYALFFFSLTFAPIAVVGVLRGFILTKFFIISALISCSFAIILTILFIFISEFTHNSLEVLYKCRSCGHQVHVTYEVLPEACSRLGGDNFSEFGHYTRTCQKPSTVRLLPRQRDLDETIDKTPPLSRSSNALQGCHANAIIE</sequence>
<keyword evidence="1" id="KW-0812">Transmembrane</keyword>
<keyword evidence="1" id="KW-0472">Membrane</keyword>
<evidence type="ECO:0000256" key="1">
    <source>
        <dbReference type="SAM" id="Phobius"/>
    </source>
</evidence>
<dbReference type="Proteomes" id="UP000887572">
    <property type="component" value="Unplaced"/>
</dbReference>